<evidence type="ECO:0000313" key="9">
    <source>
        <dbReference type="EMBL" id="OAD05148.1"/>
    </source>
</evidence>
<dbReference type="Gene3D" id="3.40.50.11990">
    <property type="entry name" value="RNA polymerase II accessory factor, Cdc73 C-terminal domain"/>
    <property type="match status" value="1"/>
</dbReference>
<evidence type="ECO:0000259" key="7">
    <source>
        <dbReference type="Pfam" id="PF05179"/>
    </source>
</evidence>
<proteinExistence type="inferred from homology"/>
<dbReference type="VEuPathDB" id="FungiDB:MUCCIDRAFT_108997"/>
<comment type="subcellular location">
    <subcellularLocation>
        <location evidence="1">Nucleus</location>
    </subcellularLocation>
</comment>
<keyword evidence="4" id="KW-0804">Transcription</keyword>
<evidence type="ECO:0000256" key="2">
    <source>
        <dbReference type="ARBA" id="ARBA00010427"/>
    </source>
</evidence>
<dbReference type="PANTHER" id="PTHR12466:SF8">
    <property type="entry name" value="PARAFIBROMIN"/>
    <property type="match status" value="1"/>
</dbReference>
<reference evidence="9 10" key="1">
    <citation type="submission" date="2015-06" db="EMBL/GenBank/DDBJ databases">
        <title>Expansion of signal transduction pathways in fungi by whole-genome duplication.</title>
        <authorList>
            <consortium name="DOE Joint Genome Institute"/>
            <person name="Corrochano L.M."/>
            <person name="Kuo A."/>
            <person name="Marcet-Houben M."/>
            <person name="Polaino S."/>
            <person name="Salamov A."/>
            <person name="Villalobos J.M."/>
            <person name="Alvarez M.I."/>
            <person name="Avalos J."/>
            <person name="Benito E.P."/>
            <person name="Benoit I."/>
            <person name="Burger G."/>
            <person name="Camino L.P."/>
            <person name="Canovas D."/>
            <person name="Cerda-Olmedo E."/>
            <person name="Cheng J.-F."/>
            <person name="Dominguez A."/>
            <person name="Elias M."/>
            <person name="Eslava A.P."/>
            <person name="Glaser F."/>
            <person name="Grimwood J."/>
            <person name="Gutierrez G."/>
            <person name="Heitman J."/>
            <person name="Henrissat B."/>
            <person name="Iturriaga E.A."/>
            <person name="Lang B.F."/>
            <person name="Lavin J.L."/>
            <person name="Lee S."/>
            <person name="Li W."/>
            <person name="Lindquist E."/>
            <person name="Lopez-Garcia S."/>
            <person name="Luque E.M."/>
            <person name="Marcos A.T."/>
            <person name="Martin J."/>
            <person name="Mccluskey K."/>
            <person name="Medina H.R."/>
            <person name="Miralles-Duran A."/>
            <person name="Miyazaki A."/>
            <person name="Munoz-Torres E."/>
            <person name="Oguiza J.A."/>
            <person name="Ohm R."/>
            <person name="Olmedo M."/>
            <person name="Orejas M."/>
            <person name="Ortiz-Castellanos L."/>
            <person name="Pisabarro A.G."/>
            <person name="Rodriguez-Romero J."/>
            <person name="Ruiz-Herrera J."/>
            <person name="Ruiz-Vazquez R."/>
            <person name="Sanz C."/>
            <person name="Schackwitz W."/>
            <person name="Schmutz J."/>
            <person name="Shahriari M."/>
            <person name="Shelest E."/>
            <person name="Silva-Franco F."/>
            <person name="Soanes D."/>
            <person name="Syed K."/>
            <person name="Tagua V.G."/>
            <person name="Talbot N.J."/>
            <person name="Thon M."/>
            <person name="De Vries R.P."/>
            <person name="Wiebenga A."/>
            <person name="Yadav J.S."/>
            <person name="Braun E.L."/>
            <person name="Baker S."/>
            <person name="Garre V."/>
            <person name="Horwitz B."/>
            <person name="Torres-Martinez S."/>
            <person name="Idnurm A."/>
            <person name="Herrera-Estrella A."/>
            <person name="Gabaldon T."/>
            <person name="Grigoriev I.V."/>
        </authorList>
    </citation>
    <scope>NUCLEOTIDE SEQUENCE [LARGE SCALE GENOMIC DNA]</scope>
    <source>
        <strain evidence="9 10">CBS 277.49</strain>
    </source>
</reference>
<dbReference type="STRING" id="747725.A0A168MMX3"/>
<evidence type="ECO:0000256" key="3">
    <source>
        <dbReference type="ARBA" id="ARBA00023015"/>
    </source>
</evidence>
<dbReference type="PANTHER" id="PTHR12466">
    <property type="entry name" value="CDC73 DOMAIN PROTEIN"/>
    <property type="match status" value="1"/>
</dbReference>
<comment type="caution">
    <text evidence="9">The sequence shown here is derived from an EMBL/GenBank/DDBJ whole genome shotgun (WGS) entry which is preliminary data.</text>
</comment>
<feature type="domain" description="Paf1 complex subunit Cdc73 N-terminal" evidence="8">
    <location>
        <begin position="4"/>
        <end position="123"/>
    </location>
</feature>
<dbReference type="GO" id="GO:0006368">
    <property type="term" value="P:transcription elongation by RNA polymerase II"/>
    <property type="evidence" value="ECO:0007669"/>
    <property type="project" value="InterPro"/>
</dbReference>
<keyword evidence="5" id="KW-0539">Nucleus</keyword>
<dbReference type="FunFam" id="3.40.50.11990:FF:000002">
    <property type="entry name" value="protein CDC73 homolog"/>
    <property type="match status" value="1"/>
</dbReference>
<dbReference type="InterPro" id="IPR038103">
    <property type="entry name" value="CDC73_C_sf"/>
</dbReference>
<comment type="similarity">
    <text evidence="2">Belongs to the CDC73 family.</text>
</comment>
<accession>A0A168MMX3</accession>
<keyword evidence="3" id="KW-0805">Transcription regulation</keyword>
<evidence type="ECO:0000256" key="6">
    <source>
        <dbReference type="SAM" id="MobiDB-lite"/>
    </source>
</evidence>
<sequence>MSTSDPLSLLREFTISSKPVSLLDENGKPVTTISDAKTIQFDNDDKPSFPRDTPTNFKKTNAADNETYTLETLIFLVQNAQLDNSAYFKECRARGIEHVSIVDRRKILDYLTGKVDQSPNVTSANKQEKRSRGEAEGGDGDVTMEDTSSVKKQKTTPLKSDDSIKLVKEVLAREREIMTRSSVLKGSKNFTHAINLARQLVLGKDVPPASRSGGTQKSAQPGSSGQKPSSSIVKPATKSAAIAAKGQKLSSKDKIPLIIVPAAPTAKFTLYNIKQFLEDQAYVDSQVLREEGLKKPERVTVERKKANGQVVPYHIVDSVSQFKQTDWDRVCCVFVAGQLWQFKGWKWEKPVELFSNVKGFYPKWNSDQINAPASEWAVTEINIHRSKRHMDRATVSQFWDALDSYNATHKPYLNF</sequence>
<evidence type="ECO:0000259" key="8">
    <source>
        <dbReference type="Pfam" id="PF16050"/>
    </source>
</evidence>
<feature type="region of interest" description="Disordered" evidence="6">
    <location>
        <begin position="205"/>
        <end position="237"/>
    </location>
</feature>
<dbReference type="OrthoDB" id="2186602at2759"/>
<organism evidence="9 10">
    <name type="scientific">Mucor lusitanicus CBS 277.49</name>
    <dbReference type="NCBI Taxonomy" id="747725"/>
    <lineage>
        <taxon>Eukaryota</taxon>
        <taxon>Fungi</taxon>
        <taxon>Fungi incertae sedis</taxon>
        <taxon>Mucoromycota</taxon>
        <taxon>Mucoromycotina</taxon>
        <taxon>Mucoromycetes</taxon>
        <taxon>Mucorales</taxon>
        <taxon>Mucorineae</taxon>
        <taxon>Mucoraceae</taxon>
        <taxon>Mucor</taxon>
    </lineage>
</organism>
<evidence type="ECO:0000256" key="4">
    <source>
        <dbReference type="ARBA" id="ARBA00023163"/>
    </source>
</evidence>
<dbReference type="InterPro" id="IPR031336">
    <property type="entry name" value="CDC73_C"/>
</dbReference>
<protein>
    <recommendedName>
        <fullName evidence="11">Cell division control protein 73 C-terminal domain-containing protein</fullName>
    </recommendedName>
</protein>
<dbReference type="Pfam" id="PF16050">
    <property type="entry name" value="CDC73_N"/>
    <property type="match status" value="1"/>
</dbReference>
<feature type="compositionally biased region" description="Basic and acidic residues" evidence="6">
    <location>
        <begin position="126"/>
        <end position="135"/>
    </location>
</feature>
<evidence type="ECO:0000313" key="10">
    <source>
        <dbReference type="Proteomes" id="UP000077051"/>
    </source>
</evidence>
<evidence type="ECO:0008006" key="11">
    <source>
        <dbReference type="Google" id="ProtNLM"/>
    </source>
</evidence>
<dbReference type="AlphaFoldDB" id="A0A168MMX3"/>
<feature type="domain" description="Cell division control protein 73 C-terminal" evidence="7">
    <location>
        <begin position="253"/>
        <end position="404"/>
    </location>
</feature>
<dbReference type="InterPro" id="IPR032041">
    <property type="entry name" value="Cdc73_N"/>
</dbReference>
<name>A0A168MMX3_MUCCL</name>
<evidence type="ECO:0000256" key="5">
    <source>
        <dbReference type="ARBA" id="ARBA00023242"/>
    </source>
</evidence>
<feature type="region of interest" description="Disordered" evidence="6">
    <location>
        <begin position="117"/>
        <end position="158"/>
    </location>
</feature>
<feature type="compositionally biased region" description="Low complexity" evidence="6">
    <location>
        <begin position="218"/>
        <end position="231"/>
    </location>
</feature>
<dbReference type="GO" id="GO:0000993">
    <property type="term" value="F:RNA polymerase II complex binding"/>
    <property type="evidence" value="ECO:0007669"/>
    <property type="project" value="TreeGrafter"/>
</dbReference>
<dbReference type="GO" id="GO:0016593">
    <property type="term" value="C:Cdc73/Paf1 complex"/>
    <property type="evidence" value="ECO:0007669"/>
    <property type="project" value="InterPro"/>
</dbReference>
<gene>
    <name evidence="9" type="ORF">MUCCIDRAFT_108997</name>
</gene>
<dbReference type="GO" id="GO:0032968">
    <property type="term" value="P:positive regulation of transcription elongation by RNA polymerase II"/>
    <property type="evidence" value="ECO:0007669"/>
    <property type="project" value="TreeGrafter"/>
</dbReference>
<dbReference type="InterPro" id="IPR007852">
    <property type="entry name" value="Cdc73/Parafibromin"/>
</dbReference>
<keyword evidence="10" id="KW-1185">Reference proteome</keyword>
<dbReference type="Proteomes" id="UP000077051">
    <property type="component" value="Unassembled WGS sequence"/>
</dbReference>
<dbReference type="EMBL" id="AMYB01000003">
    <property type="protein sequence ID" value="OAD05148.1"/>
    <property type="molecule type" value="Genomic_DNA"/>
</dbReference>
<dbReference type="Pfam" id="PF05179">
    <property type="entry name" value="CDC73_C"/>
    <property type="match status" value="1"/>
</dbReference>
<evidence type="ECO:0000256" key="1">
    <source>
        <dbReference type="ARBA" id="ARBA00004123"/>
    </source>
</evidence>